<organism evidence="2 3">
    <name type="scientific">Trichonephila clavipes</name>
    <name type="common">Golden silk orbweaver</name>
    <name type="synonym">Nephila clavipes</name>
    <dbReference type="NCBI Taxonomy" id="2585209"/>
    <lineage>
        <taxon>Eukaryota</taxon>
        <taxon>Metazoa</taxon>
        <taxon>Ecdysozoa</taxon>
        <taxon>Arthropoda</taxon>
        <taxon>Chelicerata</taxon>
        <taxon>Arachnida</taxon>
        <taxon>Araneae</taxon>
        <taxon>Araneomorphae</taxon>
        <taxon>Entelegynae</taxon>
        <taxon>Araneoidea</taxon>
        <taxon>Nephilidae</taxon>
        <taxon>Trichonephila</taxon>
    </lineage>
</organism>
<accession>A0A8X6RY26</accession>
<dbReference type="Proteomes" id="UP000887159">
    <property type="component" value="Unassembled WGS sequence"/>
</dbReference>
<name>A0A8X6RY26_TRICX</name>
<evidence type="ECO:0000313" key="2">
    <source>
        <dbReference type="EMBL" id="GFX99501.1"/>
    </source>
</evidence>
<keyword evidence="3" id="KW-1185">Reference proteome</keyword>
<feature type="chain" id="PRO_5036488362" evidence="1">
    <location>
        <begin position="27"/>
        <end position="142"/>
    </location>
</feature>
<evidence type="ECO:0000256" key="1">
    <source>
        <dbReference type="SAM" id="SignalP"/>
    </source>
</evidence>
<evidence type="ECO:0000313" key="3">
    <source>
        <dbReference type="Proteomes" id="UP000887159"/>
    </source>
</evidence>
<dbReference type="AlphaFoldDB" id="A0A8X6RY26"/>
<keyword evidence="1" id="KW-0732">Signal</keyword>
<feature type="signal peptide" evidence="1">
    <location>
        <begin position="1"/>
        <end position="26"/>
    </location>
</feature>
<proteinExistence type="predicted"/>
<gene>
    <name evidence="2" type="ORF">TNCV_3039761</name>
</gene>
<comment type="caution">
    <text evidence="2">The sequence shown here is derived from an EMBL/GenBank/DDBJ whole genome shotgun (WGS) entry which is preliminary data.</text>
</comment>
<reference evidence="2" key="1">
    <citation type="submission" date="2020-08" db="EMBL/GenBank/DDBJ databases">
        <title>Multicomponent nature underlies the extraordinary mechanical properties of spider dragline silk.</title>
        <authorList>
            <person name="Kono N."/>
            <person name="Nakamura H."/>
            <person name="Mori M."/>
            <person name="Yoshida Y."/>
            <person name="Ohtoshi R."/>
            <person name="Malay A.D."/>
            <person name="Moran D.A.P."/>
            <person name="Tomita M."/>
            <person name="Numata K."/>
            <person name="Arakawa K."/>
        </authorList>
    </citation>
    <scope>NUCLEOTIDE SEQUENCE</scope>
</reference>
<protein>
    <submittedName>
        <fullName evidence="2">Uncharacterized protein</fullName>
    </submittedName>
</protein>
<dbReference type="EMBL" id="BMAU01021212">
    <property type="protein sequence ID" value="GFX99501.1"/>
    <property type="molecule type" value="Genomic_DNA"/>
</dbReference>
<sequence>MPFRSLFNSSLLALICSFTLVSLVFTSDIGGHLRFHFSHIGIHAGGQLRFHFAHIGIHAGQVDFISVNFSRRIWNWASIALVVGIQSQTPIVAFSGFEMIEAEEWDQNNFILCQNSPPQIVEQFEKKSRTIDENTDNTDVIH</sequence>